<organism evidence="9 10">
    <name type="scientific">Salmonirosea aquatica</name>
    <dbReference type="NCBI Taxonomy" id="2654236"/>
    <lineage>
        <taxon>Bacteria</taxon>
        <taxon>Pseudomonadati</taxon>
        <taxon>Bacteroidota</taxon>
        <taxon>Cytophagia</taxon>
        <taxon>Cytophagales</taxon>
        <taxon>Spirosomataceae</taxon>
        <taxon>Salmonirosea</taxon>
    </lineage>
</organism>
<dbReference type="InterPro" id="IPR013482">
    <property type="entry name" value="Molybde_CF_guanTrfase"/>
</dbReference>
<dbReference type="Gene3D" id="3.90.550.10">
    <property type="entry name" value="Spore Coat Polysaccharide Biosynthesis Protein SpsA, Chain A"/>
    <property type="match status" value="1"/>
</dbReference>
<dbReference type="GO" id="GO:0005525">
    <property type="term" value="F:GTP binding"/>
    <property type="evidence" value="ECO:0007669"/>
    <property type="project" value="UniProtKB-KW"/>
</dbReference>
<keyword evidence="5" id="KW-0460">Magnesium</keyword>
<dbReference type="GO" id="GO:0006777">
    <property type="term" value="P:Mo-molybdopterin cofactor biosynthetic process"/>
    <property type="evidence" value="ECO:0007669"/>
    <property type="project" value="UniProtKB-KW"/>
</dbReference>
<evidence type="ECO:0000256" key="3">
    <source>
        <dbReference type="ARBA" id="ARBA00022723"/>
    </source>
</evidence>
<dbReference type="RefSeq" id="WP_152762709.1">
    <property type="nucleotide sequence ID" value="NZ_WHLY01000002.1"/>
</dbReference>
<dbReference type="PANTHER" id="PTHR19136:SF81">
    <property type="entry name" value="MOLYBDENUM COFACTOR GUANYLYLTRANSFERASE"/>
    <property type="match status" value="1"/>
</dbReference>
<evidence type="ECO:0000256" key="6">
    <source>
        <dbReference type="ARBA" id="ARBA00023134"/>
    </source>
</evidence>
<evidence type="ECO:0000256" key="2">
    <source>
        <dbReference type="ARBA" id="ARBA00022679"/>
    </source>
</evidence>
<dbReference type="Proteomes" id="UP000479293">
    <property type="component" value="Unassembled WGS sequence"/>
</dbReference>
<accession>A0A7C9FPU7</accession>
<protein>
    <submittedName>
        <fullName evidence="9">NTP transferase domain-containing protein</fullName>
    </submittedName>
</protein>
<keyword evidence="6" id="KW-0342">GTP-binding</keyword>
<reference evidence="9 10" key="1">
    <citation type="submission" date="2019-10" db="EMBL/GenBank/DDBJ databases">
        <title>Draft Genome Sequence of Cytophagaceae sp. SJW1-29.</title>
        <authorList>
            <person name="Choi A."/>
        </authorList>
    </citation>
    <scope>NUCLEOTIDE SEQUENCE [LARGE SCALE GENOMIC DNA]</scope>
    <source>
        <strain evidence="9 10">SJW1-29</strain>
    </source>
</reference>
<dbReference type="GO" id="GO:0046872">
    <property type="term" value="F:metal ion binding"/>
    <property type="evidence" value="ECO:0007669"/>
    <property type="project" value="UniProtKB-KW"/>
</dbReference>
<name>A0A7C9FPU7_9BACT</name>
<dbReference type="InterPro" id="IPR025877">
    <property type="entry name" value="MobA-like_NTP_Trfase"/>
</dbReference>
<keyword evidence="1" id="KW-0963">Cytoplasm</keyword>
<keyword evidence="2 9" id="KW-0808">Transferase</keyword>
<sequence>MTNPDILHGLVLSGGESRRMGRDKGLIPVESTLWVNRAGTLLQEVDLPVSILIREVQRKVYTAEILPDFELLSDLDLPVGGPLKGLLSFHLRYPQADVLVLPCDMPNLTVGLLRKLMVLRAKVPEAEAWVFMVQDCLQPFPGIFSARLLAAVSQKMYDGYLTRHGLVQVLASAKTASEVVEDEFAFRNLNSPADL</sequence>
<dbReference type="PANTHER" id="PTHR19136">
    <property type="entry name" value="MOLYBDENUM COFACTOR GUANYLYLTRANSFERASE"/>
    <property type="match status" value="1"/>
</dbReference>
<dbReference type="EMBL" id="WHLY01000002">
    <property type="protein sequence ID" value="MPR35551.1"/>
    <property type="molecule type" value="Genomic_DNA"/>
</dbReference>
<dbReference type="CDD" id="cd02503">
    <property type="entry name" value="MobA"/>
    <property type="match status" value="1"/>
</dbReference>
<evidence type="ECO:0000256" key="7">
    <source>
        <dbReference type="ARBA" id="ARBA00023150"/>
    </source>
</evidence>
<evidence type="ECO:0000256" key="1">
    <source>
        <dbReference type="ARBA" id="ARBA00022490"/>
    </source>
</evidence>
<evidence type="ECO:0000256" key="4">
    <source>
        <dbReference type="ARBA" id="ARBA00022741"/>
    </source>
</evidence>
<gene>
    <name evidence="9" type="ORF">GBK04_19905</name>
</gene>
<dbReference type="AlphaFoldDB" id="A0A7C9FPU7"/>
<proteinExistence type="predicted"/>
<keyword evidence="3" id="KW-0479">Metal-binding</keyword>
<evidence type="ECO:0000256" key="5">
    <source>
        <dbReference type="ARBA" id="ARBA00022842"/>
    </source>
</evidence>
<evidence type="ECO:0000259" key="8">
    <source>
        <dbReference type="Pfam" id="PF12804"/>
    </source>
</evidence>
<keyword evidence="7" id="KW-0501">Molybdenum cofactor biosynthesis</keyword>
<comment type="caution">
    <text evidence="9">The sequence shown here is derived from an EMBL/GenBank/DDBJ whole genome shotgun (WGS) entry which is preliminary data.</text>
</comment>
<feature type="domain" description="MobA-like NTP transferase" evidence="8">
    <location>
        <begin position="9"/>
        <end position="156"/>
    </location>
</feature>
<dbReference type="GO" id="GO:0016779">
    <property type="term" value="F:nucleotidyltransferase activity"/>
    <property type="evidence" value="ECO:0007669"/>
    <property type="project" value="UniProtKB-ARBA"/>
</dbReference>
<evidence type="ECO:0000313" key="10">
    <source>
        <dbReference type="Proteomes" id="UP000479293"/>
    </source>
</evidence>
<keyword evidence="4" id="KW-0547">Nucleotide-binding</keyword>
<keyword evidence="10" id="KW-1185">Reference proteome</keyword>
<dbReference type="Pfam" id="PF12804">
    <property type="entry name" value="NTP_transf_3"/>
    <property type="match status" value="1"/>
</dbReference>
<evidence type="ECO:0000313" key="9">
    <source>
        <dbReference type="EMBL" id="MPR35551.1"/>
    </source>
</evidence>
<dbReference type="InterPro" id="IPR029044">
    <property type="entry name" value="Nucleotide-diphossugar_trans"/>
</dbReference>
<dbReference type="SUPFAM" id="SSF53448">
    <property type="entry name" value="Nucleotide-diphospho-sugar transferases"/>
    <property type="match status" value="1"/>
</dbReference>